<reference evidence="9 10" key="1">
    <citation type="submission" date="2021-03" db="EMBL/GenBank/DDBJ databases">
        <title>Human Oral Microbial Genomes.</title>
        <authorList>
            <person name="Johnston C.D."/>
            <person name="Chen T."/>
            <person name="Dewhirst F.E."/>
        </authorList>
    </citation>
    <scope>NUCLEOTIDE SEQUENCE [LARGE SCALE GENOMIC DNA]</scope>
    <source>
        <strain evidence="9 10">F0054</strain>
    </source>
</reference>
<feature type="transmembrane region" description="Helical" evidence="7">
    <location>
        <begin position="284"/>
        <end position="306"/>
    </location>
</feature>
<feature type="transmembrane region" description="Helical" evidence="7">
    <location>
        <begin position="59"/>
        <end position="77"/>
    </location>
</feature>
<protein>
    <submittedName>
        <fullName evidence="9">Acyltransferase</fullName>
    </submittedName>
</protein>
<evidence type="ECO:0000256" key="7">
    <source>
        <dbReference type="SAM" id="Phobius"/>
    </source>
</evidence>
<proteinExistence type="inferred from homology"/>
<feature type="transmembrane region" description="Helical" evidence="7">
    <location>
        <begin position="194"/>
        <end position="213"/>
    </location>
</feature>
<keyword evidence="5 7" id="KW-1133">Transmembrane helix</keyword>
<evidence type="ECO:0000259" key="8">
    <source>
        <dbReference type="Pfam" id="PF01757"/>
    </source>
</evidence>
<keyword evidence="9" id="KW-0808">Transferase</keyword>
<evidence type="ECO:0000313" key="9">
    <source>
        <dbReference type="EMBL" id="QUB75003.1"/>
    </source>
</evidence>
<feature type="transmembrane region" description="Helical" evidence="7">
    <location>
        <begin position="225"/>
        <end position="245"/>
    </location>
</feature>
<feature type="transmembrane region" description="Helical" evidence="7">
    <location>
        <begin position="132"/>
        <end position="154"/>
    </location>
</feature>
<feature type="transmembrane region" description="Helical" evidence="7">
    <location>
        <begin position="318"/>
        <end position="339"/>
    </location>
</feature>
<keyword evidence="10" id="KW-1185">Reference proteome</keyword>
<evidence type="ECO:0000256" key="1">
    <source>
        <dbReference type="ARBA" id="ARBA00004651"/>
    </source>
</evidence>
<keyword evidence="3" id="KW-1003">Cell membrane</keyword>
<gene>
    <name evidence="9" type="ORF">J5A58_05525</name>
</gene>
<evidence type="ECO:0000256" key="6">
    <source>
        <dbReference type="ARBA" id="ARBA00023136"/>
    </source>
</evidence>
<dbReference type="RefSeq" id="WP_211807122.1">
    <property type="nucleotide sequence ID" value="NZ_CP072361.1"/>
</dbReference>
<dbReference type="PANTHER" id="PTHR40074:SF2">
    <property type="entry name" value="O-ACETYLTRANSFERASE WECH"/>
    <property type="match status" value="1"/>
</dbReference>
<feature type="transmembrane region" description="Helical" evidence="7">
    <location>
        <begin position="98"/>
        <end position="120"/>
    </location>
</feature>
<evidence type="ECO:0000313" key="10">
    <source>
        <dbReference type="Proteomes" id="UP000682195"/>
    </source>
</evidence>
<name>A0ABX7XMY9_9BACT</name>
<feature type="domain" description="Acyltransferase 3" evidence="8">
    <location>
        <begin position="12"/>
        <end position="332"/>
    </location>
</feature>
<feature type="transmembrane region" description="Helical" evidence="7">
    <location>
        <begin position="12"/>
        <end position="30"/>
    </location>
</feature>
<dbReference type="EMBL" id="CP072361">
    <property type="protein sequence ID" value="QUB75003.1"/>
    <property type="molecule type" value="Genomic_DNA"/>
</dbReference>
<dbReference type="GO" id="GO:0016746">
    <property type="term" value="F:acyltransferase activity"/>
    <property type="evidence" value="ECO:0007669"/>
    <property type="project" value="UniProtKB-KW"/>
</dbReference>
<comment type="similarity">
    <text evidence="2">Belongs to the acyltransferase 3 family.</text>
</comment>
<keyword evidence="6 7" id="KW-0472">Membrane</keyword>
<dbReference type="Pfam" id="PF01757">
    <property type="entry name" value="Acyl_transf_3"/>
    <property type="match status" value="1"/>
</dbReference>
<evidence type="ECO:0000256" key="4">
    <source>
        <dbReference type="ARBA" id="ARBA00022692"/>
    </source>
</evidence>
<feature type="transmembrane region" description="Helical" evidence="7">
    <location>
        <begin position="251"/>
        <end position="272"/>
    </location>
</feature>
<keyword evidence="4 7" id="KW-0812">Transmembrane</keyword>
<keyword evidence="9" id="KW-0012">Acyltransferase</keyword>
<organism evidence="9 10">
    <name type="scientific">Prevotella melaninogenica</name>
    <dbReference type="NCBI Taxonomy" id="28132"/>
    <lineage>
        <taxon>Bacteria</taxon>
        <taxon>Pseudomonadati</taxon>
        <taxon>Bacteroidota</taxon>
        <taxon>Bacteroidia</taxon>
        <taxon>Bacteroidales</taxon>
        <taxon>Prevotellaceae</taxon>
        <taxon>Prevotella</taxon>
    </lineage>
</organism>
<evidence type="ECO:0000256" key="2">
    <source>
        <dbReference type="ARBA" id="ARBA00007400"/>
    </source>
</evidence>
<evidence type="ECO:0000256" key="5">
    <source>
        <dbReference type="ARBA" id="ARBA00022989"/>
    </source>
</evidence>
<comment type="subcellular location">
    <subcellularLocation>
        <location evidence="1">Cell membrane</location>
        <topology evidence="1">Multi-pass membrane protein</topology>
    </subcellularLocation>
</comment>
<accession>A0ABX7XMY9</accession>
<sequence>MIVDKRILSDTITWVRFPLIWLVVLLHTIISPQTNNGEIFLKPGDFPIFDWFQYFSQRQIGDIAVPSFMLISGYLFFRDGLLTVDSYKEKLKSRVHTLLVPYFIWNLLFLFYIFACYWIVPSLMSSMGDYVRNFTFISLLDSFFSPVLAPMWFIRDLIILNLLAYPIYYILKRVGLFFIICLACLFLFKIYYSIPLIGMRSIFPFCLGAYLSISKQSFFYSLLKRWYWVAFIYIVLLVIDTNGFIQGEEIVLVHQLLLVFGVLLFLMSIYVMIKRGMLRPNKQLANTSFFVFVFHMFFINILNKFWSVVLPVNTFTSILVQVLIPTITCGICVSLFYLFRWLMPSLCTILIGGRNK</sequence>
<dbReference type="InterPro" id="IPR002656">
    <property type="entry name" value="Acyl_transf_3_dom"/>
</dbReference>
<dbReference type="Proteomes" id="UP000682195">
    <property type="component" value="Chromosome 1"/>
</dbReference>
<feature type="transmembrane region" description="Helical" evidence="7">
    <location>
        <begin position="166"/>
        <end position="188"/>
    </location>
</feature>
<evidence type="ECO:0000256" key="3">
    <source>
        <dbReference type="ARBA" id="ARBA00022475"/>
    </source>
</evidence>
<dbReference type="PANTHER" id="PTHR40074">
    <property type="entry name" value="O-ACETYLTRANSFERASE WECH"/>
    <property type="match status" value="1"/>
</dbReference>